<keyword evidence="6 7" id="KW-0961">Cell wall biogenesis/degradation</keyword>
<reference evidence="8 9" key="1">
    <citation type="submission" date="2023-10" db="EMBL/GenBank/DDBJ databases">
        <title>Glaciecola aquimarina strain GGW-M5 nov., isolated from a coastal seawater.</title>
        <authorList>
            <person name="Bayburt H."/>
            <person name="Kim J.M."/>
            <person name="Choi B.J."/>
            <person name="Jeon C.O."/>
        </authorList>
    </citation>
    <scope>NUCLEOTIDE SEQUENCE [LARGE SCALE GENOMIC DNA]</scope>
    <source>
        <strain evidence="8 9">KCTC 32108</strain>
    </source>
</reference>
<evidence type="ECO:0000313" key="8">
    <source>
        <dbReference type="EMBL" id="MDU0355307.1"/>
    </source>
</evidence>
<evidence type="ECO:0000313" key="9">
    <source>
        <dbReference type="Proteomes" id="UP001247805"/>
    </source>
</evidence>
<comment type="function">
    <text evidence="7">Functions as a peptidoglycan terminase that cleaves nascent peptidoglycan strands endolytically to terminate their elongation.</text>
</comment>
<dbReference type="Proteomes" id="UP001247805">
    <property type="component" value="Unassembled WGS sequence"/>
</dbReference>
<dbReference type="HAMAP" id="MF_02065">
    <property type="entry name" value="MltG"/>
    <property type="match status" value="1"/>
</dbReference>
<comment type="caution">
    <text evidence="8">The sequence shown here is derived from an EMBL/GenBank/DDBJ whole genome shotgun (WGS) entry which is preliminary data.</text>
</comment>
<keyword evidence="4 7" id="KW-0472">Membrane</keyword>
<evidence type="ECO:0000256" key="6">
    <source>
        <dbReference type="ARBA" id="ARBA00023316"/>
    </source>
</evidence>
<evidence type="ECO:0000256" key="7">
    <source>
        <dbReference type="HAMAP-Rule" id="MF_02065"/>
    </source>
</evidence>
<dbReference type="PANTHER" id="PTHR30518">
    <property type="entry name" value="ENDOLYTIC MUREIN TRANSGLYCOSYLASE"/>
    <property type="match status" value="1"/>
</dbReference>
<feature type="transmembrane region" description="Helical" evidence="7">
    <location>
        <begin position="7"/>
        <end position="28"/>
    </location>
</feature>
<evidence type="ECO:0000256" key="4">
    <source>
        <dbReference type="ARBA" id="ARBA00023136"/>
    </source>
</evidence>
<dbReference type="NCBIfam" id="TIGR00247">
    <property type="entry name" value="endolytic transglycosylase MltG"/>
    <property type="match status" value="1"/>
</dbReference>
<dbReference type="EC" id="4.2.2.29" evidence="7"/>
<name>A0ABU3SZC2_9ALTE</name>
<accession>A0ABU3SZC2</accession>
<evidence type="ECO:0000256" key="3">
    <source>
        <dbReference type="ARBA" id="ARBA00022989"/>
    </source>
</evidence>
<evidence type="ECO:0000256" key="2">
    <source>
        <dbReference type="ARBA" id="ARBA00022692"/>
    </source>
</evidence>
<dbReference type="PANTHER" id="PTHR30518:SF2">
    <property type="entry name" value="ENDOLYTIC MUREIN TRANSGLYCOSYLASE"/>
    <property type="match status" value="1"/>
</dbReference>
<keyword evidence="2 7" id="KW-0812">Transmembrane</keyword>
<dbReference type="RefSeq" id="WP_316026854.1">
    <property type="nucleotide sequence ID" value="NZ_JAWDIO010000002.1"/>
</dbReference>
<keyword evidence="1 7" id="KW-1003">Cell membrane</keyword>
<proteinExistence type="inferred from homology"/>
<comment type="catalytic activity">
    <reaction evidence="7">
        <text>a peptidoglycan chain = a peptidoglycan chain with N-acetyl-1,6-anhydromuramyl-[peptide] at the reducing end + a peptidoglycan chain with N-acetylglucosamine at the non-reducing end.</text>
        <dbReference type="EC" id="4.2.2.29"/>
    </reaction>
</comment>
<comment type="similarity">
    <text evidence="7">Belongs to the transglycosylase MltG family.</text>
</comment>
<organism evidence="8 9">
    <name type="scientific">Paraglaciecola aquimarina</name>
    <dbReference type="NCBI Taxonomy" id="1235557"/>
    <lineage>
        <taxon>Bacteria</taxon>
        <taxon>Pseudomonadati</taxon>
        <taxon>Pseudomonadota</taxon>
        <taxon>Gammaproteobacteria</taxon>
        <taxon>Alteromonadales</taxon>
        <taxon>Alteromonadaceae</taxon>
        <taxon>Paraglaciecola</taxon>
    </lineage>
</organism>
<keyword evidence="5 7" id="KW-0456">Lyase</keyword>
<dbReference type="Gene3D" id="3.30.160.60">
    <property type="entry name" value="Classic Zinc Finger"/>
    <property type="match status" value="2"/>
</dbReference>
<comment type="subcellular location">
    <subcellularLocation>
        <location evidence="7">Cell inner membrane</location>
        <topology evidence="7">Single-pass membrane protein</topology>
    </subcellularLocation>
</comment>
<dbReference type="CDD" id="cd08010">
    <property type="entry name" value="MltG_like"/>
    <property type="match status" value="1"/>
</dbReference>
<evidence type="ECO:0000256" key="1">
    <source>
        <dbReference type="ARBA" id="ARBA00022475"/>
    </source>
</evidence>
<sequence length="334" mass="37724">MNLLKTVKYLTAVFIVMCIVVSGIVYYFEQGVHKAINLNAPMLFQIKSGQSSKQVLNTLKSKGILAENIGLKIRLKLQPHLANIKVGTYQLLPSMTGLELLALFASGKEAQFSISLVEGLRWQEWVAVIQANPRLINQENLALEVETFLDNLPYQSLEGLLLPDTYHFTDQTTAMQLVERAYRQMTDYLQQAWLNRSLDLPYTTPYEALIMASIIEKETGVAEERSRIAGVFVNRLKRNMRLQTDPTVIYGMGSSFDGNIRRKDLKNATPYNTYVIKGLPPTPIAMPSKLAIDAALHPLETEELYFVSKGDGSHQFSVTLQQHNLAVRKYQLKK</sequence>
<gene>
    <name evidence="7 8" type="primary">mltG</name>
    <name evidence="8" type="ORF">RS130_16580</name>
</gene>
<dbReference type="Pfam" id="PF02618">
    <property type="entry name" value="YceG"/>
    <property type="match status" value="1"/>
</dbReference>
<keyword evidence="9" id="KW-1185">Reference proteome</keyword>
<keyword evidence="3 7" id="KW-1133">Transmembrane helix</keyword>
<evidence type="ECO:0000256" key="5">
    <source>
        <dbReference type="ARBA" id="ARBA00023239"/>
    </source>
</evidence>
<dbReference type="EMBL" id="JAWDIO010000002">
    <property type="protein sequence ID" value="MDU0355307.1"/>
    <property type="molecule type" value="Genomic_DNA"/>
</dbReference>
<dbReference type="InterPro" id="IPR003770">
    <property type="entry name" value="MLTG-like"/>
</dbReference>
<protein>
    <recommendedName>
        <fullName evidence="7">Endolytic murein transglycosylase</fullName>
        <ecNumber evidence="7">4.2.2.29</ecNumber>
    </recommendedName>
    <alternativeName>
        <fullName evidence="7">Peptidoglycan lytic transglycosylase</fullName>
    </alternativeName>
    <alternativeName>
        <fullName evidence="7">Peptidoglycan polymerization terminase</fullName>
    </alternativeName>
</protein>
<keyword evidence="7" id="KW-0997">Cell inner membrane</keyword>
<feature type="site" description="Important for catalytic activity" evidence="7">
    <location>
        <position position="218"/>
    </location>
</feature>